<reference evidence="4" key="1">
    <citation type="journal article" date="2014" name="PLoS ONE">
        <title>Transcriptome-Based Identification of ABC Transporters in the Western Tarnished Plant Bug Lygus hesperus.</title>
        <authorList>
            <person name="Hull J.J."/>
            <person name="Chaney K."/>
            <person name="Geib S.M."/>
            <person name="Fabrick J.A."/>
            <person name="Brent C.S."/>
            <person name="Walsh D."/>
            <person name="Lavine L.C."/>
        </authorList>
    </citation>
    <scope>NUCLEOTIDE SEQUENCE</scope>
</reference>
<dbReference type="EMBL" id="GBHO01003641">
    <property type="protein sequence ID" value="JAG39963.1"/>
    <property type="molecule type" value="Transcribed_RNA"/>
</dbReference>
<dbReference type="EMBL" id="GDHC01007959">
    <property type="protein sequence ID" value="JAQ10670.1"/>
    <property type="molecule type" value="Transcribed_RNA"/>
</dbReference>
<dbReference type="GO" id="GO:0016740">
    <property type="term" value="F:transferase activity"/>
    <property type="evidence" value="ECO:0007669"/>
    <property type="project" value="UniProtKB-KW"/>
</dbReference>
<dbReference type="AlphaFoldDB" id="A0A0A9Z672"/>
<evidence type="ECO:0000313" key="5">
    <source>
        <dbReference type="EMBL" id="JAQ07063.1"/>
    </source>
</evidence>
<evidence type="ECO:0000313" key="6">
    <source>
        <dbReference type="EMBL" id="JAQ07878.1"/>
    </source>
</evidence>
<dbReference type="EMBL" id="GBHO01003640">
    <property type="protein sequence ID" value="JAG39964.1"/>
    <property type="molecule type" value="Transcribed_RNA"/>
</dbReference>
<evidence type="ECO:0000313" key="1">
    <source>
        <dbReference type="EMBL" id="JAG39960.1"/>
    </source>
</evidence>
<dbReference type="EMBL" id="GBHO01003644">
    <property type="protein sequence ID" value="JAG39960.1"/>
    <property type="molecule type" value="Transcribed_RNA"/>
</dbReference>
<evidence type="ECO:0000313" key="7">
    <source>
        <dbReference type="EMBL" id="JAQ10670.1"/>
    </source>
</evidence>
<reference evidence="5" key="3">
    <citation type="journal article" date="2016" name="Gigascience">
        <title>De novo construction of an expanded transcriptome assembly for the western tarnished plant bug, Lygus hesperus.</title>
        <authorList>
            <person name="Tassone E.E."/>
            <person name="Geib S.M."/>
            <person name="Hall B."/>
            <person name="Fabrick J.A."/>
            <person name="Brent C.S."/>
            <person name="Hull J.J."/>
        </authorList>
    </citation>
    <scope>NUCLEOTIDE SEQUENCE</scope>
</reference>
<dbReference type="EMBL" id="GDHC01004306">
    <property type="protein sequence ID" value="JAQ14323.1"/>
    <property type="molecule type" value="Transcribed_RNA"/>
</dbReference>
<evidence type="ECO:0000313" key="2">
    <source>
        <dbReference type="EMBL" id="JAG39962.1"/>
    </source>
</evidence>
<name>A0A0A9Z672_LYGHE</name>
<dbReference type="EMBL" id="GBHO01003642">
    <property type="protein sequence ID" value="JAG39962.1"/>
    <property type="molecule type" value="Transcribed_RNA"/>
</dbReference>
<dbReference type="EMBL" id="GDHC01011566">
    <property type="protein sequence ID" value="JAQ07063.1"/>
    <property type="molecule type" value="Transcribed_RNA"/>
</dbReference>
<evidence type="ECO:0000313" key="3">
    <source>
        <dbReference type="EMBL" id="JAG39963.1"/>
    </source>
</evidence>
<protein>
    <submittedName>
        <fullName evidence="4">tRNA sulfurtransferase</fullName>
    </submittedName>
</protein>
<gene>
    <name evidence="4" type="primary">thiI_2</name>
    <name evidence="1" type="synonym">thiI_0</name>
    <name evidence="3" type="synonym">thiI_1</name>
    <name evidence="2" type="synonym">thiI_4</name>
    <name evidence="1" type="ORF">CM83_22852</name>
    <name evidence="3" type="ORF">CM83_22856</name>
    <name evidence="2" type="ORF">CM83_22860</name>
    <name evidence="4" type="ORF">CM83_22865</name>
    <name evidence="8" type="ORF">g.21127</name>
    <name evidence="5" type="ORF">g.21130</name>
    <name evidence="6" type="ORF">g.21135</name>
    <name evidence="7" type="ORF">g.21146</name>
</gene>
<organism evidence="4">
    <name type="scientific">Lygus hesperus</name>
    <name type="common">Western plant bug</name>
    <dbReference type="NCBI Taxonomy" id="30085"/>
    <lineage>
        <taxon>Eukaryota</taxon>
        <taxon>Metazoa</taxon>
        <taxon>Ecdysozoa</taxon>
        <taxon>Arthropoda</taxon>
        <taxon>Hexapoda</taxon>
        <taxon>Insecta</taxon>
        <taxon>Pterygota</taxon>
        <taxon>Neoptera</taxon>
        <taxon>Paraneoptera</taxon>
        <taxon>Hemiptera</taxon>
        <taxon>Heteroptera</taxon>
        <taxon>Panheteroptera</taxon>
        <taxon>Cimicomorpha</taxon>
        <taxon>Miridae</taxon>
        <taxon>Mirini</taxon>
        <taxon>Lygus</taxon>
    </lineage>
</organism>
<keyword evidence="4" id="KW-0808">Transferase</keyword>
<sequence>MVSSAQELEAAIEYFRESGEKSPYTLYVDTVKLHQRRTATAAVAQPPADGEQVAGKSGSVENIPFVGSADSLVGVIRKSLASETLLPSIIQGINQDLQNSEHSTGILNHVFEKVFKCEAHVDEKVVAMSSAFVANVSPVLDEAITKHGE</sequence>
<reference evidence="4" key="2">
    <citation type="submission" date="2014-07" db="EMBL/GenBank/DDBJ databases">
        <authorList>
            <person name="Hull J."/>
        </authorList>
    </citation>
    <scope>NUCLEOTIDE SEQUENCE</scope>
</reference>
<evidence type="ECO:0000313" key="4">
    <source>
        <dbReference type="EMBL" id="JAG39964.1"/>
    </source>
</evidence>
<accession>A0A0A9Z672</accession>
<evidence type="ECO:0000313" key="8">
    <source>
        <dbReference type="EMBL" id="JAQ14323.1"/>
    </source>
</evidence>
<dbReference type="EMBL" id="GDHC01010751">
    <property type="protein sequence ID" value="JAQ07878.1"/>
    <property type="molecule type" value="Transcribed_RNA"/>
</dbReference>
<proteinExistence type="predicted"/>